<evidence type="ECO:0000256" key="6">
    <source>
        <dbReference type="SAM" id="Phobius"/>
    </source>
</evidence>
<evidence type="ECO:0000256" key="4">
    <source>
        <dbReference type="ARBA" id="ARBA00022989"/>
    </source>
</evidence>
<evidence type="ECO:0000256" key="1">
    <source>
        <dbReference type="ARBA" id="ARBA00004141"/>
    </source>
</evidence>
<feature type="transmembrane region" description="Helical" evidence="6">
    <location>
        <begin position="83"/>
        <end position="103"/>
    </location>
</feature>
<evidence type="ECO:0000256" key="3">
    <source>
        <dbReference type="ARBA" id="ARBA00022692"/>
    </source>
</evidence>
<dbReference type="PRINTS" id="PR00447">
    <property type="entry name" value="NATRESASSCMP"/>
</dbReference>
<organism evidence="7 8">
    <name type="scientific">Triticum urartu</name>
    <name type="common">Red wild einkorn</name>
    <name type="synonym">Crithodium urartu</name>
    <dbReference type="NCBI Taxonomy" id="4572"/>
    <lineage>
        <taxon>Eukaryota</taxon>
        <taxon>Viridiplantae</taxon>
        <taxon>Streptophyta</taxon>
        <taxon>Embryophyta</taxon>
        <taxon>Tracheophyta</taxon>
        <taxon>Spermatophyta</taxon>
        <taxon>Magnoliopsida</taxon>
        <taxon>Liliopsida</taxon>
        <taxon>Poales</taxon>
        <taxon>Poaceae</taxon>
        <taxon>BOP clade</taxon>
        <taxon>Pooideae</taxon>
        <taxon>Triticodae</taxon>
        <taxon>Triticeae</taxon>
        <taxon>Triticinae</taxon>
        <taxon>Triticum</taxon>
    </lineage>
</organism>
<dbReference type="PANTHER" id="PTHR11706">
    <property type="entry name" value="SOLUTE CARRIER PROTEIN FAMILY 11 MEMBER"/>
    <property type="match status" value="1"/>
</dbReference>
<dbReference type="Proteomes" id="UP000015106">
    <property type="component" value="Chromosome 3"/>
</dbReference>
<protein>
    <submittedName>
        <fullName evidence="7">Uncharacterized protein</fullName>
    </submittedName>
</protein>
<feature type="transmembrane region" description="Helical" evidence="6">
    <location>
        <begin position="24"/>
        <end position="43"/>
    </location>
</feature>
<dbReference type="GO" id="GO:0034755">
    <property type="term" value="P:iron ion transmembrane transport"/>
    <property type="evidence" value="ECO:0007669"/>
    <property type="project" value="TreeGrafter"/>
</dbReference>
<sequence length="218" mass="24604">MQQSHFKVSIRTIQEYFGTVKINFLWFGIISFWTKLCSGYHLLWAIHYAGMRVFIIYLFAPCLTMVPTLIICGIGGALRVRQLINIAAVILSFVLPFALVPLLKFSSCCSMIGPYKNSTWITRISWILSLVIIGINTYFFCTSFVSWLVYSDLPRFAKAIISTLVFPFMAAYIAAVIYLAFRKVSTNAVLPSSSVSCEIEVAEVPRQDNKDEVLALHC</sequence>
<dbReference type="PANTHER" id="PTHR11706:SF47">
    <property type="entry name" value="METAL TRANSPORTER NRAMP4"/>
    <property type="match status" value="1"/>
</dbReference>
<feature type="transmembrane region" description="Helical" evidence="6">
    <location>
        <begin position="156"/>
        <end position="181"/>
    </location>
</feature>
<evidence type="ECO:0000256" key="2">
    <source>
        <dbReference type="ARBA" id="ARBA00009965"/>
    </source>
</evidence>
<keyword evidence="4 6" id="KW-1133">Transmembrane helix</keyword>
<dbReference type="GO" id="GO:0005886">
    <property type="term" value="C:plasma membrane"/>
    <property type="evidence" value="ECO:0007669"/>
    <property type="project" value="TreeGrafter"/>
</dbReference>
<feature type="transmembrane region" description="Helical" evidence="6">
    <location>
        <begin position="55"/>
        <end position="77"/>
    </location>
</feature>
<comment type="similarity">
    <text evidence="2">Belongs to the NRAMP (TC 2.A.55) family.</text>
</comment>
<dbReference type="InterPro" id="IPR001046">
    <property type="entry name" value="NRAMP_fam"/>
</dbReference>
<evidence type="ECO:0000313" key="7">
    <source>
        <dbReference type="EnsemblPlants" id="TuG1812G0300002437.01.T02"/>
    </source>
</evidence>
<evidence type="ECO:0000256" key="5">
    <source>
        <dbReference type="ARBA" id="ARBA00023136"/>
    </source>
</evidence>
<reference evidence="7" key="3">
    <citation type="submission" date="2022-06" db="UniProtKB">
        <authorList>
            <consortium name="EnsemblPlants"/>
        </authorList>
    </citation>
    <scope>IDENTIFICATION</scope>
</reference>
<accession>A0A8R7PRF0</accession>
<keyword evidence="8" id="KW-1185">Reference proteome</keyword>
<dbReference type="EnsemblPlants" id="TuG1812G0300002437.01.T02">
    <property type="protein sequence ID" value="TuG1812G0300002437.01.T02"/>
    <property type="gene ID" value="TuG1812G0300002437.01"/>
</dbReference>
<keyword evidence="5 6" id="KW-0472">Membrane</keyword>
<keyword evidence="3 6" id="KW-0812">Transmembrane</keyword>
<dbReference type="Gramene" id="TuG1812G0300002437.01.T02">
    <property type="protein sequence ID" value="TuG1812G0300002437.01.T02"/>
    <property type="gene ID" value="TuG1812G0300002437.01"/>
</dbReference>
<reference evidence="8" key="1">
    <citation type="journal article" date="2013" name="Nature">
        <title>Draft genome of the wheat A-genome progenitor Triticum urartu.</title>
        <authorList>
            <person name="Ling H.Q."/>
            <person name="Zhao S."/>
            <person name="Liu D."/>
            <person name="Wang J."/>
            <person name="Sun H."/>
            <person name="Zhang C."/>
            <person name="Fan H."/>
            <person name="Li D."/>
            <person name="Dong L."/>
            <person name="Tao Y."/>
            <person name="Gao C."/>
            <person name="Wu H."/>
            <person name="Li Y."/>
            <person name="Cui Y."/>
            <person name="Guo X."/>
            <person name="Zheng S."/>
            <person name="Wang B."/>
            <person name="Yu K."/>
            <person name="Liang Q."/>
            <person name="Yang W."/>
            <person name="Lou X."/>
            <person name="Chen J."/>
            <person name="Feng M."/>
            <person name="Jian J."/>
            <person name="Zhang X."/>
            <person name="Luo G."/>
            <person name="Jiang Y."/>
            <person name="Liu J."/>
            <person name="Wang Z."/>
            <person name="Sha Y."/>
            <person name="Zhang B."/>
            <person name="Wu H."/>
            <person name="Tang D."/>
            <person name="Shen Q."/>
            <person name="Xue P."/>
            <person name="Zou S."/>
            <person name="Wang X."/>
            <person name="Liu X."/>
            <person name="Wang F."/>
            <person name="Yang Y."/>
            <person name="An X."/>
            <person name="Dong Z."/>
            <person name="Zhang K."/>
            <person name="Zhang X."/>
            <person name="Luo M.C."/>
            <person name="Dvorak J."/>
            <person name="Tong Y."/>
            <person name="Wang J."/>
            <person name="Yang H."/>
            <person name="Li Z."/>
            <person name="Wang D."/>
            <person name="Zhang A."/>
            <person name="Wang J."/>
        </authorList>
    </citation>
    <scope>NUCLEOTIDE SEQUENCE</scope>
    <source>
        <strain evidence="8">cv. G1812</strain>
    </source>
</reference>
<feature type="transmembrane region" description="Helical" evidence="6">
    <location>
        <begin position="124"/>
        <end position="150"/>
    </location>
</feature>
<dbReference type="GO" id="GO:0005384">
    <property type="term" value="F:manganese ion transmembrane transporter activity"/>
    <property type="evidence" value="ECO:0007669"/>
    <property type="project" value="TreeGrafter"/>
</dbReference>
<name>A0A8R7PRF0_TRIUA</name>
<dbReference type="Pfam" id="PF01566">
    <property type="entry name" value="Nramp"/>
    <property type="match status" value="1"/>
</dbReference>
<reference evidence="7" key="2">
    <citation type="submission" date="2018-03" db="EMBL/GenBank/DDBJ databases">
        <title>The Triticum urartu genome reveals the dynamic nature of wheat genome evolution.</title>
        <authorList>
            <person name="Ling H."/>
            <person name="Ma B."/>
            <person name="Shi X."/>
            <person name="Liu H."/>
            <person name="Dong L."/>
            <person name="Sun H."/>
            <person name="Cao Y."/>
            <person name="Gao Q."/>
            <person name="Zheng S."/>
            <person name="Li Y."/>
            <person name="Yu Y."/>
            <person name="Du H."/>
            <person name="Qi M."/>
            <person name="Li Y."/>
            <person name="Yu H."/>
            <person name="Cui Y."/>
            <person name="Wang N."/>
            <person name="Chen C."/>
            <person name="Wu H."/>
            <person name="Zhao Y."/>
            <person name="Zhang J."/>
            <person name="Li Y."/>
            <person name="Zhou W."/>
            <person name="Zhang B."/>
            <person name="Hu W."/>
            <person name="Eijk M."/>
            <person name="Tang J."/>
            <person name="Witsenboer H."/>
            <person name="Zhao S."/>
            <person name="Li Z."/>
            <person name="Zhang A."/>
            <person name="Wang D."/>
            <person name="Liang C."/>
        </authorList>
    </citation>
    <scope>NUCLEOTIDE SEQUENCE [LARGE SCALE GENOMIC DNA]</scope>
    <source>
        <strain evidence="7">cv. G1812</strain>
    </source>
</reference>
<evidence type="ECO:0000313" key="8">
    <source>
        <dbReference type="Proteomes" id="UP000015106"/>
    </source>
</evidence>
<dbReference type="GO" id="GO:0015086">
    <property type="term" value="F:cadmium ion transmembrane transporter activity"/>
    <property type="evidence" value="ECO:0007669"/>
    <property type="project" value="TreeGrafter"/>
</dbReference>
<proteinExistence type="inferred from homology"/>
<dbReference type="AlphaFoldDB" id="A0A8R7PRF0"/>
<comment type="subcellular location">
    <subcellularLocation>
        <location evidence="1">Membrane</location>
        <topology evidence="1">Multi-pass membrane protein</topology>
    </subcellularLocation>
</comment>